<dbReference type="Proteomes" id="UP000543556">
    <property type="component" value="Unassembled WGS sequence"/>
</dbReference>
<dbReference type="GO" id="GO:0005576">
    <property type="term" value="C:extracellular region"/>
    <property type="evidence" value="ECO:0007669"/>
    <property type="project" value="InterPro"/>
</dbReference>
<evidence type="ECO:0000259" key="6">
    <source>
        <dbReference type="Pfam" id="PF02278"/>
    </source>
</evidence>
<dbReference type="Pfam" id="PF09092">
    <property type="entry name" value="Lyase_N"/>
    <property type="match status" value="1"/>
</dbReference>
<feature type="domain" description="Lyase catalytic" evidence="9">
    <location>
        <begin position="261"/>
        <end position="613"/>
    </location>
</feature>
<keyword evidence="4" id="KW-0106">Calcium</keyword>
<dbReference type="PIRSF" id="PIRSF034515">
    <property type="entry name" value="Chondroitinase"/>
    <property type="match status" value="1"/>
</dbReference>
<dbReference type="GO" id="GO:0046872">
    <property type="term" value="F:metal ion binding"/>
    <property type="evidence" value="ECO:0007669"/>
    <property type="project" value="UniProtKB-KW"/>
</dbReference>
<protein>
    <recommendedName>
        <fullName evidence="12">Chondroitin sulfate ABC lyase</fullName>
    </recommendedName>
</protein>
<dbReference type="InterPro" id="IPR011013">
    <property type="entry name" value="Gal_mutarotase_sf_dom"/>
</dbReference>
<dbReference type="InterPro" id="IPR004103">
    <property type="entry name" value="Lyase_8_C"/>
</dbReference>
<keyword evidence="5" id="KW-0732">Signal</keyword>
<evidence type="ECO:0000259" key="9">
    <source>
        <dbReference type="Pfam" id="PF09093"/>
    </source>
</evidence>
<dbReference type="SUPFAM" id="SSF48230">
    <property type="entry name" value="Chondroitin AC/alginate lyase"/>
    <property type="match status" value="1"/>
</dbReference>
<comment type="similarity">
    <text evidence="1">Belongs to the polysaccharide lyase 8 family.</text>
</comment>
<reference evidence="10 11" key="1">
    <citation type="submission" date="2020-02" db="EMBL/GenBank/DDBJ databases">
        <title>Genome sequence of strain AETb3-4.</title>
        <authorList>
            <person name="Gao J."/>
            <person name="Zhang X."/>
        </authorList>
    </citation>
    <scope>NUCLEOTIDE SEQUENCE [LARGE SCALE GENOMIC DNA]</scope>
    <source>
        <strain evidence="10 11">AETb3-4</strain>
    </source>
</reference>
<dbReference type="Pfam" id="PF02278">
    <property type="entry name" value="Lyase_8"/>
    <property type="match status" value="1"/>
</dbReference>
<evidence type="ECO:0000313" key="11">
    <source>
        <dbReference type="Proteomes" id="UP000543556"/>
    </source>
</evidence>
<sequence>MPRPSTEISRRGLLTVAAAGAVTATVVQASPAFAETPSPPLPVATPAPAATTPATMAALEANALALKPPVFLLETAVPSQFSTSDGSPMAIVSGVHHAGSASLRWDYRPRSVLQVTAPLLLAPPAGGNGADIGAEVNTLAFWVYQAKASPGKLRIEAGRGSTTDLWCEMNLNFTGWRTAWIRYQDMNGKPRAGMDTLRFVAPSVAGAWHLDYLIVNQPLRSNFPTPDRQVPFVDPEVHTGANQHWLDLLWLSKQDAKHLPTPAPTAAELSDLATVASSYTAAVVQKVTVSAASVAAMAAAVDALGVPAAGSSGGGGSAILGHQDAIWPDAIASDYARLSPETPLPAYTNQMLATASAYASTTDPTLQGTLGELYVRMLQHLWDQGWTDGSCQGTIHHLGYQASPFYSSVWLMRELLASRGLLDEAKAALAWLVGMGRTRLDTSDVNLFYNGVFDILNTTVAGMLASALLSDSDAEKVARVKLVQQWLNNAIACSPGTQGGFKPDLATFHHMGHYPAYARDGFAGGSPALAVLAGTGFAISQAAHERWNQALLAMRFYANQSNWPLSLANRHPTGTDSLKIAPYQTMTSAGSPDGKFALDPVMGAAFLRLLPAKPNSAQKSLATALAAAGVTAEPDPTGCQVMNHAALVSHRRENWLVSVRGHNRYLWSTEVYPGNNEYGRYITYGQVQVMSGGTPVSNAGSGFVQPGWDWNRFPGTTAIQLPFEKLITNISPTGEEMLLTDQRLGGGGTIGGRNGAFLMSLHENAEYDGSFYARKSVFMFDDRVVFLGSGIVNNDRTHRTQTTLFQCSLADTSVPTQDSRVGAIAQLPYSSAEKVHAPVWLVDPQNVGYFVPGGQQLQVTRAVQTAPDQGASTTGTLPYAIAVLDHGSRPRNAGYEYAMVVGSTADSMTAFTTAMGRKSTAPYTVLQHDDTAHVVHDLATGITAHAVFEASKRINGGIVTAVDTPSVVLVQPVGAELAVSVTDPDLRFYNGKDKSSPLQSPFGVPWKASPSQGSRITLELAGRWKSGVRAVTASCGRSTTRITVNCANGLPTELRLTKA</sequence>
<proteinExistence type="inferred from homology"/>
<name>A0A7Y7IFC9_9MICC</name>
<keyword evidence="4" id="KW-0479">Metal-binding</keyword>
<dbReference type="GO" id="GO:0034000">
    <property type="term" value="F:chondroitin-sulfate-ABC endolyase activity"/>
    <property type="evidence" value="ECO:0007669"/>
    <property type="project" value="InterPro"/>
</dbReference>
<dbReference type="AlphaFoldDB" id="A0A7Y7IFC9"/>
<organism evidence="10 11">
    <name type="scientific">Arthrobacter wenxiniae</name>
    <dbReference type="NCBI Taxonomy" id="2713570"/>
    <lineage>
        <taxon>Bacteria</taxon>
        <taxon>Bacillati</taxon>
        <taxon>Actinomycetota</taxon>
        <taxon>Actinomycetes</taxon>
        <taxon>Micrococcales</taxon>
        <taxon>Micrococcaceae</taxon>
        <taxon>Arthrobacter</taxon>
    </lineage>
</organism>
<dbReference type="PANTHER" id="PTHR37322">
    <property type="match status" value="1"/>
</dbReference>
<dbReference type="SUPFAM" id="SSF49863">
    <property type="entry name" value="Hyaluronate lyase-like, C-terminal domain"/>
    <property type="match status" value="1"/>
</dbReference>
<evidence type="ECO:0000256" key="2">
    <source>
        <dbReference type="ARBA" id="ARBA00023239"/>
    </source>
</evidence>
<dbReference type="Gene3D" id="2.60.120.430">
    <property type="entry name" value="Galactose-binding lectin"/>
    <property type="match status" value="1"/>
</dbReference>
<dbReference type="Pfam" id="PF02884">
    <property type="entry name" value="Lyase_8_C"/>
    <property type="match status" value="1"/>
</dbReference>
<evidence type="ECO:0000256" key="1">
    <source>
        <dbReference type="ARBA" id="ARBA00006699"/>
    </source>
</evidence>
<dbReference type="GO" id="GO:0030246">
    <property type="term" value="F:carbohydrate binding"/>
    <property type="evidence" value="ECO:0007669"/>
    <property type="project" value="InterPro"/>
</dbReference>
<evidence type="ECO:0008006" key="12">
    <source>
        <dbReference type="Google" id="ProtNLM"/>
    </source>
</evidence>
<keyword evidence="11" id="KW-1185">Reference proteome</keyword>
<evidence type="ECO:0000259" key="8">
    <source>
        <dbReference type="Pfam" id="PF09092"/>
    </source>
</evidence>
<dbReference type="Gene3D" id="1.50.10.100">
    <property type="entry name" value="Chondroitin AC/alginate lyase"/>
    <property type="match status" value="1"/>
</dbReference>
<dbReference type="InterPro" id="IPR014718">
    <property type="entry name" value="GH-type_carb-bd"/>
</dbReference>
<dbReference type="InterPro" id="IPR006311">
    <property type="entry name" value="TAT_signal"/>
</dbReference>
<evidence type="ECO:0000256" key="5">
    <source>
        <dbReference type="SAM" id="SignalP"/>
    </source>
</evidence>
<dbReference type="InterPro" id="IPR015177">
    <property type="entry name" value="Lyase_catalyt"/>
</dbReference>
<dbReference type="EMBL" id="JAAMFM010000002">
    <property type="protein sequence ID" value="NVM93856.1"/>
    <property type="molecule type" value="Genomic_DNA"/>
</dbReference>
<feature type="domain" description="Polysaccharide lyase family 8 central" evidence="6">
    <location>
        <begin position="647"/>
        <end position="902"/>
    </location>
</feature>
<feature type="active site" description="Proton donor" evidence="3">
    <location>
        <position position="517"/>
    </location>
</feature>
<gene>
    <name evidence="10" type="ORF">G6034_02820</name>
</gene>
<evidence type="ECO:0000256" key="3">
    <source>
        <dbReference type="PIRSR" id="PIRSR034515-1"/>
    </source>
</evidence>
<dbReference type="SUPFAM" id="SSF74650">
    <property type="entry name" value="Galactose mutarotase-like"/>
    <property type="match status" value="1"/>
</dbReference>
<dbReference type="InterPro" id="IPR039174">
    <property type="entry name" value="Chondroitin_ABC_lyase"/>
</dbReference>
<dbReference type="InterPro" id="IPR024200">
    <property type="entry name" value="Chondroitinase_ABC_I"/>
</dbReference>
<accession>A0A7Y7IFC9</accession>
<evidence type="ECO:0000256" key="4">
    <source>
        <dbReference type="PIRSR" id="PIRSR034515-3"/>
    </source>
</evidence>
<feature type="chain" id="PRO_5031152394" description="Chondroitin sulfate ABC lyase" evidence="5">
    <location>
        <begin position="35"/>
        <end position="1059"/>
    </location>
</feature>
<dbReference type="InterPro" id="IPR011071">
    <property type="entry name" value="Lyase_8-like_C"/>
</dbReference>
<dbReference type="InterPro" id="IPR003159">
    <property type="entry name" value="Lyase_8_central_dom"/>
</dbReference>
<evidence type="ECO:0000259" key="7">
    <source>
        <dbReference type="Pfam" id="PF02884"/>
    </source>
</evidence>
<dbReference type="PROSITE" id="PS51318">
    <property type="entry name" value="TAT"/>
    <property type="match status" value="1"/>
</dbReference>
<feature type="domain" description="Lyase N-terminal" evidence="8">
    <location>
        <begin position="75"/>
        <end position="232"/>
    </location>
</feature>
<dbReference type="InterPro" id="IPR008929">
    <property type="entry name" value="Chondroitin_lyas"/>
</dbReference>
<feature type="signal peptide" evidence="5">
    <location>
        <begin position="1"/>
        <end position="34"/>
    </location>
</feature>
<dbReference type="RefSeq" id="WP_176633571.1">
    <property type="nucleotide sequence ID" value="NZ_JAAMFM010000002.1"/>
</dbReference>
<dbReference type="PANTHER" id="PTHR37322:SF3">
    <property type="entry name" value="CHONDROITIN SULFATE ABC EXOLYASE"/>
    <property type="match status" value="1"/>
</dbReference>
<evidence type="ECO:0000313" key="10">
    <source>
        <dbReference type="EMBL" id="NVM93856.1"/>
    </source>
</evidence>
<dbReference type="InterPro" id="IPR015176">
    <property type="entry name" value="Lyase_N"/>
</dbReference>
<dbReference type="GO" id="GO:0006027">
    <property type="term" value="P:glycosaminoglycan catabolic process"/>
    <property type="evidence" value="ECO:0007669"/>
    <property type="project" value="InterPro"/>
</dbReference>
<keyword evidence="2" id="KW-0456">Lyase</keyword>
<comment type="caution">
    <text evidence="10">The sequence shown here is derived from an EMBL/GenBank/DDBJ whole genome shotgun (WGS) entry which is preliminary data.</text>
</comment>
<dbReference type="SUPFAM" id="SSF49785">
    <property type="entry name" value="Galactose-binding domain-like"/>
    <property type="match status" value="1"/>
</dbReference>
<feature type="active site" description="Proton acceptor" evidence="3">
    <location>
        <position position="510"/>
    </location>
</feature>
<feature type="domain" description="Polysaccharide lyase family 8 C-terminal" evidence="7">
    <location>
        <begin position="924"/>
        <end position="984"/>
    </location>
</feature>
<dbReference type="Gene3D" id="2.70.98.10">
    <property type="match status" value="1"/>
</dbReference>
<dbReference type="Gene3D" id="2.60.220.10">
    <property type="entry name" value="Polysaccharide lyase family 8-like, C-terminal"/>
    <property type="match status" value="1"/>
</dbReference>
<feature type="active site" description="Proton acceptor" evidence="3">
    <location>
        <position position="397"/>
    </location>
</feature>
<feature type="binding site" evidence="4">
    <location>
        <position position="211"/>
    </location>
    <ligand>
        <name>Ca(2+)</name>
        <dbReference type="ChEBI" id="CHEBI:29108"/>
    </ligand>
</feature>
<dbReference type="Pfam" id="PF09093">
    <property type="entry name" value="Lyase_catalyt"/>
    <property type="match status" value="1"/>
</dbReference>
<dbReference type="InterPro" id="IPR008979">
    <property type="entry name" value="Galactose-bd-like_sf"/>
</dbReference>
<dbReference type="GO" id="GO:0005975">
    <property type="term" value="P:carbohydrate metabolic process"/>
    <property type="evidence" value="ECO:0007669"/>
    <property type="project" value="InterPro"/>
</dbReference>